<comment type="caution">
    <text evidence="2">The sequence shown here is derived from an EMBL/GenBank/DDBJ whole genome shotgun (WGS) entry which is preliminary data.</text>
</comment>
<dbReference type="AlphaFoldDB" id="A0AA36IHV8"/>
<feature type="region of interest" description="Disordered" evidence="1">
    <location>
        <begin position="1"/>
        <end position="20"/>
    </location>
</feature>
<evidence type="ECO:0000313" key="3">
    <source>
        <dbReference type="Proteomes" id="UP001178507"/>
    </source>
</evidence>
<gene>
    <name evidence="2" type="ORF">EVOR1521_LOCUS13166</name>
</gene>
<reference evidence="2" key="1">
    <citation type="submission" date="2023-08" db="EMBL/GenBank/DDBJ databases">
        <authorList>
            <person name="Chen Y."/>
            <person name="Shah S."/>
            <person name="Dougan E. K."/>
            <person name="Thang M."/>
            <person name="Chan C."/>
        </authorList>
    </citation>
    <scope>NUCLEOTIDE SEQUENCE</scope>
</reference>
<keyword evidence="3" id="KW-1185">Reference proteome</keyword>
<protein>
    <submittedName>
        <fullName evidence="2">Uncharacterized protein</fullName>
    </submittedName>
</protein>
<dbReference type="EMBL" id="CAUJNA010001446">
    <property type="protein sequence ID" value="CAJ1387009.1"/>
    <property type="molecule type" value="Genomic_DNA"/>
</dbReference>
<accession>A0AA36IHV8</accession>
<sequence length="275" mass="31018">MDPEAAMEEEWEESEESEAPIEFVKEQALTSLLRPKPRFDELPPLKARQLQASYGRGYSMLVQMGYTGGGPTPKCGVLRVARAGLQEDEAQVVDASAKRGLKRRLEKLSAEEPFAEIEEEEDDLDFDLCGLGRAVVRELRQTKDRKMSIPMLSKRPRVMRVLELWEVTNFERYLKQFVREDLPSYCLLTQSSGIALKKITNKTARFARACEEAWTVQLREPKERSLASDSTSPGSPTARARDSLYPEDWGVQIGEGWLAQQPAVQLAPLFGPSPD</sequence>
<feature type="compositionally biased region" description="Acidic residues" evidence="1">
    <location>
        <begin position="1"/>
        <end position="19"/>
    </location>
</feature>
<organism evidence="2 3">
    <name type="scientific">Effrenium voratum</name>
    <dbReference type="NCBI Taxonomy" id="2562239"/>
    <lineage>
        <taxon>Eukaryota</taxon>
        <taxon>Sar</taxon>
        <taxon>Alveolata</taxon>
        <taxon>Dinophyceae</taxon>
        <taxon>Suessiales</taxon>
        <taxon>Symbiodiniaceae</taxon>
        <taxon>Effrenium</taxon>
    </lineage>
</organism>
<dbReference type="Proteomes" id="UP001178507">
    <property type="component" value="Unassembled WGS sequence"/>
</dbReference>
<name>A0AA36IHV8_9DINO</name>
<feature type="region of interest" description="Disordered" evidence="1">
    <location>
        <begin position="221"/>
        <end position="242"/>
    </location>
</feature>
<proteinExistence type="predicted"/>
<evidence type="ECO:0000256" key="1">
    <source>
        <dbReference type="SAM" id="MobiDB-lite"/>
    </source>
</evidence>
<evidence type="ECO:0000313" key="2">
    <source>
        <dbReference type="EMBL" id="CAJ1387009.1"/>
    </source>
</evidence>